<keyword evidence="2" id="KW-1185">Reference proteome</keyword>
<sequence>MNVCLGDAMLRDLQRYLARRQPVDIIYLDRAGQLTQRRVRLLRVDADHVRAYCYTW</sequence>
<evidence type="ECO:0000313" key="2">
    <source>
        <dbReference type="Proteomes" id="UP000637720"/>
    </source>
</evidence>
<name>A0A8J3BBP2_9BACI</name>
<evidence type="ECO:0000313" key="1">
    <source>
        <dbReference type="EMBL" id="GGK08797.1"/>
    </source>
</evidence>
<protein>
    <recommendedName>
        <fullName evidence="3">WYL domain-containing protein</fullName>
    </recommendedName>
</protein>
<proteinExistence type="predicted"/>
<reference evidence="1" key="1">
    <citation type="journal article" date="2014" name="Int. J. Syst. Evol. Microbiol.">
        <title>Complete genome sequence of Corynebacterium casei LMG S-19264T (=DSM 44701T), isolated from a smear-ripened cheese.</title>
        <authorList>
            <consortium name="US DOE Joint Genome Institute (JGI-PGF)"/>
            <person name="Walter F."/>
            <person name="Albersmeier A."/>
            <person name="Kalinowski J."/>
            <person name="Ruckert C."/>
        </authorList>
    </citation>
    <scope>NUCLEOTIDE SEQUENCE</scope>
    <source>
        <strain evidence="1">JCM 14719</strain>
    </source>
</reference>
<dbReference type="Proteomes" id="UP000637720">
    <property type="component" value="Unassembled WGS sequence"/>
</dbReference>
<dbReference type="EMBL" id="BMOF01000097">
    <property type="protein sequence ID" value="GGK08797.1"/>
    <property type="molecule type" value="Genomic_DNA"/>
</dbReference>
<evidence type="ECO:0008006" key="3">
    <source>
        <dbReference type="Google" id="ProtNLM"/>
    </source>
</evidence>
<comment type="caution">
    <text evidence="1">The sequence shown here is derived from an EMBL/GenBank/DDBJ whole genome shotgun (WGS) entry which is preliminary data.</text>
</comment>
<dbReference type="AlphaFoldDB" id="A0A8J3BBP2"/>
<accession>A0A8J3BBP2</accession>
<organism evidence="1 2">
    <name type="scientific">Calditerricola satsumensis</name>
    <dbReference type="NCBI Taxonomy" id="373054"/>
    <lineage>
        <taxon>Bacteria</taxon>
        <taxon>Bacillati</taxon>
        <taxon>Bacillota</taxon>
        <taxon>Bacilli</taxon>
        <taxon>Bacillales</taxon>
        <taxon>Bacillaceae</taxon>
        <taxon>Calditerricola</taxon>
    </lineage>
</organism>
<reference evidence="1" key="2">
    <citation type="submission" date="2020-09" db="EMBL/GenBank/DDBJ databases">
        <authorList>
            <person name="Sun Q."/>
            <person name="Ohkuma M."/>
        </authorList>
    </citation>
    <scope>NUCLEOTIDE SEQUENCE</scope>
    <source>
        <strain evidence="1">JCM 14719</strain>
    </source>
</reference>
<gene>
    <name evidence="1" type="ORF">GCM10007043_23530</name>
</gene>